<evidence type="ECO:0008006" key="4">
    <source>
        <dbReference type="Google" id="ProtNLM"/>
    </source>
</evidence>
<reference evidence="2" key="1">
    <citation type="submission" date="2023-06" db="EMBL/GenBank/DDBJ databases">
        <title>Genome-scale phylogeny and comparative genomics of the fungal order Sordariales.</title>
        <authorList>
            <consortium name="Lawrence Berkeley National Laboratory"/>
            <person name="Hensen N."/>
            <person name="Bonometti L."/>
            <person name="Westerberg I."/>
            <person name="Brannstrom I.O."/>
            <person name="Guillou S."/>
            <person name="Cros-Aarteil S."/>
            <person name="Calhoun S."/>
            <person name="Haridas S."/>
            <person name="Kuo A."/>
            <person name="Mondo S."/>
            <person name="Pangilinan J."/>
            <person name="Riley R."/>
            <person name="Labutti K."/>
            <person name="Andreopoulos B."/>
            <person name="Lipzen A."/>
            <person name="Chen C."/>
            <person name="Yanf M."/>
            <person name="Daum C."/>
            <person name="Ng V."/>
            <person name="Clum A."/>
            <person name="Steindorff A."/>
            <person name="Ohm R."/>
            <person name="Martin F."/>
            <person name="Silar P."/>
            <person name="Natvig D."/>
            <person name="Lalanne C."/>
            <person name="Gautier V."/>
            <person name="Ament-Velasquez S.L."/>
            <person name="Kruys A."/>
            <person name="Hutchinson M.I."/>
            <person name="Powell A.J."/>
            <person name="Barry K."/>
            <person name="Miller A.N."/>
            <person name="Grigoriev I.V."/>
            <person name="Debuchy R."/>
            <person name="Gladieux P."/>
            <person name="Thoren M.H."/>
            <person name="Johannesson H."/>
        </authorList>
    </citation>
    <scope>NUCLEOTIDE SEQUENCE</scope>
    <source>
        <strain evidence="2">PSN4</strain>
    </source>
</reference>
<name>A0AAJ0B9B5_9PEZI</name>
<accession>A0AAJ0B9B5</accession>
<keyword evidence="3" id="KW-1185">Reference proteome</keyword>
<dbReference type="EMBL" id="MU839837">
    <property type="protein sequence ID" value="KAK1753610.1"/>
    <property type="molecule type" value="Genomic_DNA"/>
</dbReference>
<gene>
    <name evidence="2" type="ORF">QBC47DRAFT_462401</name>
</gene>
<feature type="signal peptide" evidence="1">
    <location>
        <begin position="1"/>
        <end position="20"/>
    </location>
</feature>
<evidence type="ECO:0000256" key="1">
    <source>
        <dbReference type="SAM" id="SignalP"/>
    </source>
</evidence>
<dbReference type="InterPro" id="IPR013211">
    <property type="entry name" value="LVIVD"/>
</dbReference>
<dbReference type="InterPro" id="IPR027589">
    <property type="entry name" value="Choice_anch_B"/>
</dbReference>
<dbReference type="PANTHER" id="PTHR38787">
    <property type="entry name" value="REGULATORY P DOMAIN-CONTAINING PROTEIN"/>
    <property type="match status" value="1"/>
</dbReference>
<dbReference type="Pfam" id="PF08309">
    <property type="entry name" value="LVIVD"/>
    <property type="match status" value="1"/>
</dbReference>
<proteinExistence type="predicted"/>
<keyword evidence="1" id="KW-0732">Signal</keyword>
<dbReference type="AlphaFoldDB" id="A0AAJ0B9B5"/>
<protein>
    <recommendedName>
        <fullName evidence="4">Regulatory P domain-containing protein</fullName>
    </recommendedName>
</protein>
<evidence type="ECO:0000313" key="3">
    <source>
        <dbReference type="Proteomes" id="UP001239445"/>
    </source>
</evidence>
<dbReference type="GO" id="GO:0005576">
    <property type="term" value="C:extracellular region"/>
    <property type="evidence" value="ECO:0007669"/>
    <property type="project" value="TreeGrafter"/>
</dbReference>
<feature type="chain" id="PRO_5042475237" description="Regulatory P domain-containing protein" evidence="1">
    <location>
        <begin position="21"/>
        <end position="443"/>
    </location>
</feature>
<comment type="caution">
    <text evidence="2">The sequence shown here is derived from an EMBL/GenBank/DDBJ whole genome shotgun (WGS) entry which is preliminary data.</text>
</comment>
<dbReference type="Proteomes" id="UP001239445">
    <property type="component" value="Unassembled WGS sequence"/>
</dbReference>
<dbReference type="PANTHER" id="PTHR38787:SF1">
    <property type="entry name" value="REGULATORY P DOMAIN-CONTAINING PROTEIN"/>
    <property type="match status" value="1"/>
</dbReference>
<evidence type="ECO:0000313" key="2">
    <source>
        <dbReference type="EMBL" id="KAK1753610.1"/>
    </source>
</evidence>
<organism evidence="2 3">
    <name type="scientific">Echria macrotheca</name>
    <dbReference type="NCBI Taxonomy" id="438768"/>
    <lineage>
        <taxon>Eukaryota</taxon>
        <taxon>Fungi</taxon>
        <taxon>Dikarya</taxon>
        <taxon>Ascomycota</taxon>
        <taxon>Pezizomycotina</taxon>
        <taxon>Sordariomycetes</taxon>
        <taxon>Sordariomycetidae</taxon>
        <taxon>Sordariales</taxon>
        <taxon>Schizotheciaceae</taxon>
        <taxon>Echria</taxon>
    </lineage>
</organism>
<dbReference type="NCBIfam" id="TIGR04312">
    <property type="entry name" value="choice_anch_B"/>
    <property type="match status" value="1"/>
</dbReference>
<sequence>MKFSTAAVAAATTFIGQAAAVSMAELKQLKMADWAVQKEAGAFDVDRYSALAAGTPCVNGKAGDYKCNKVDLVSFLRHQDMGSSTRQGNDVWGWTSSTGREFGAVGQTDGTAFIEILKNGTAVYLGRLPTQTSSSSWRDMKVIGDFIYIGSEASNHGLQVFDMKKLLTITTPKVFSTSSDLTARFTGFGNSHNIVASPASNTIMAVGTGSSAGCRGGLYMVDVSNPASPKKSGCLSAGGYVHDAQCVIYTGPDSKYKGREICFNFNEDTLDITDVTNKASPVTISSTGYTGASYTHQGWLVDEEMRFLLLDDELDEQNKKGPAANQHTTTYIVDVTNLAKPLFTGTYQSPAVAIDHNQYVVNGLSYQANYGSGLRIVDVRSLKTDPTGNGIREVGYFDCYPEDDATNGKAEFTGTWSSYPYFASGYILLNSIERGIFVLKYTG</sequence>